<dbReference type="EMBL" id="KV878916">
    <property type="protein sequence ID" value="OJJ79602.1"/>
    <property type="molecule type" value="Genomic_DNA"/>
</dbReference>
<accession>A0A1L9V6W9</accession>
<protein>
    <submittedName>
        <fullName evidence="2">Uncharacterized protein</fullName>
    </submittedName>
</protein>
<sequence length="90" mass="9779">MNFLLFAVSVHVLMTSSAVADSTFQQASNASNASIMCLPICALPIHEYPDDWFPVENGVCDSACKLITKLSKSIDAIHAVMRISLMNIGY</sequence>
<gene>
    <name evidence="2" type="ORF">ASPGLDRAFT_39708</name>
</gene>
<dbReference type="RefSeq" id="XP_022396300.1">
    <property type="nucleotide sequence ID" value="XM_022545118.1"/>
</dbReference>
<feature type="signal peptide" evidence="1">
    <location>
        <begin position="1"/>
        <end position="20"/>
    </location>
</feature>
<proteinExistence type="predicted"/>
<keyword evidence="1" id="KW-0732">Signal</keyword>
<evidence type="ECO:0000313" key="3">
    <source>
        <dbReference type="Proteomes" id="UP000184300"/>
    </source>
</evidence>
<dbReference type="Proteomes" id="UP000184300">
    <property type="component" value="Unassembled WGS sequence"/>
</dbReference>
<evidence type="ECO:0000313" key="2">
    <source>
        <dbReference type="EMBL" id="OJJ79602.1"/>
    </source>
</evidence>
<dbReference type="GeneID" id="34461379"/>
<organism evidence="2 3">
    <name type="scientific">Aspergillus glaucus CBS 516.65</name>
    <dbReference type="NCBI Taxonomy" id="1160497"/>
    <lineage>
        <taxon>Eukaryota</taxon>
        <taxon>Fungi</taxon>
        <taxon>Dikarya</taxon>
        <taxon>Ascomycota</taxon>
        <taxon>Pezizomycotina</taxon>
        <taxon>Eurotiomycetes</taxon>
        <taxon>Eurotiomycetidae</taxon>
        <taxon>Eurotiales</taxon>
        <taxon>Aspergillaceae</taxon>
        <taxon>Aspergillus</taxon>
        <taxon>Aspergillus subgen. Aspergillus</taxon>
    </lineage>
</organism>
<dbReference type="VEuPathDB" id="FungiDB:ASPGLDRAFT_39708"/>
<keyword evidence="3" id="KW-1185">Reference proteome</keyword>
<evidence type="ECO:0000256" key="1">
    <source>
        <dbReference type="SAM" id="SignalP"/>
    </source>
</evidence>
<reference evidence="3" key="1">
    <citation type="journal article" date="2017" name="Genome Biol.">
        <title>Comparative genomics reveals high biological diversity and specific adaptations in the industrially and medically important fungal genus Aspergillus.</title>
        <authorList>
            <person name="de Vries R.P."/>
            <person name="Riley R."/>
            <person name="Wiebenga A."/>
            <person name="Aguilar-Osorio G."/>
            <person name="Amillis S."/>
            <person name="Uchima C.A."/>
            <person name="Anderluh G."/>
            <person name="Asadollahi M."/>
            <person name="Askin M."/>
            <person name="Barry K."/>
            <person name="Battaglia E."/>
            <person name="Bayram O."/>
            <person name="Benocci T."/>
            <person name="Braus-Stromeyer S.A."/>
            <person name="Caldana C."/>
            <person name="Canovas D."/>
            <person name="Cerqueira G.C."/>
            <person name="Chen F."/>
            <person name="Chen W."/>
            <person name="Choi C."/>
            <person name="Clum A."/>
            <person name="Dos Santos R.A."/>
            <person name="Damasio A.R."/>
            <person name="Diallinas G."/>
            <person name="Emri T."/>
            <person name="Fekete E."/>
            <person name="Flipphi M."/>
            <person name="Freyberg S."/>
            <person name="Gallo A."/>
            <person name="Gournas C."/>
            <person name="Habgood R."/>
            <person name="Hainaut M."/>
            <person name="Harispe M.L."/>
            <person name="Henrissat B."/>
            <person name="Hilden K.S."/>
            <person name="Hope R."/>
            <person name="Hossain A."/>
            <person name="Karabika E."/>
            <person name="Karaffa L."/>
            <person name="Karanyi Z."/>
            <person name="Krasevec N."/>
            <person name="Kuo A."/>
            <person name="Kusch H."/>
            <person name="LaButti K."/>
            <person name="Lagendijk E.L."/>
            <person name="Lapidus A."/>
            <person name="Levasseur A."/>
            <person name="Lindquist E."/>
            <person name="Lipzen A."/>
            <person name="Logrieco A.F."/>
            <person name="MacCabe A."/>
            <person name="Maekelae M.R."/>
            <person name="Malavazi I."/>
            <person name="Melin P."/>
            <person name="Meyer V."/>
            <person name="Mielnichuk N."/>
            <person name="Miskei M."/>
            <person name="Molnar A.P."/>
            <person name="Mule G."/>
            <person name="Ngan C.Y."/>
            <person name="Orejas M."/>
            <person name="Orosz E."/>
            <person name="Ouedraogo J.P."/>
            <person name="Overkamp K.M."/>
            <person name="Park H.-S."/>
            <person name="Perrone G."/>
            <person name="Piumi F."/>
            <person name="Punt P.J."/>
            <person name="Ram A.F."/>
            <person name="Ramon A."/>
            <person name="Rauscher S."/>
            <person name="Record E."/>
            <person name="Riano-Pachon D.M."/>
            <person name="Robert V."/>
            <person name="Roehrig J."/>
            <person name="Ruller R."/>
            <person name="Salamov A."/>
            <person name="Salih N.S."/>
            <person name="Samson R.A."/>
            <person name="Sandor E."/>
            <person name="Sanguinetti M."/>
            <person name="Schuetze T."/>
            <person name="Sepcic K."/>
            <person name="Shelest E."/>
            <person name="Sherlock G."/>
            <person name="Sophianopoulou V."/>
            <person name="Squina F.M."/>
            <person name="Sun H."/>
            <person name="Susca A."/>
            <person name="Todd R.B."/>
            <person name="Tsang A."/>
            <person name="Unkles S.E."/>
            <person name="van de Wiele N."/>
            <person name="van Rossen-Uffink D."/>
            <person name="Oliveira J.V."/>
            <person name="Vesth T.C."/>
            <person name="Visser J."/>
            <person name="Yu J.-H."/>
            <person name="Zhou M."/>
            <person name="Andersen M.R."/>
            <person name="Archer D.B."/>
            <person name="Baker S.E."/>
            <person name="Benoit I."/>
            <person name="Brakhage A.A."/>
            <person name="Braus G.H."/>
            <person name="Fischer R."/>
            <person name="Frisvad J.C."/>
            <person name="Goldman G.H."/>
            <person name="Houbraken J."/>
            <person name="Oakley B."/>
            <person name="Pocsi I."/>
            <person name="Scazzocchio C."/>
            <person name="Seiboth B."/>
            <person name="vanKuyk P.A."/>
            <person name="Wortman J."/>
            <person name="Dyer P.S."/>
            <person name="Grigoriev I.V."/>
        </authorList>
    </citation>
    <scope>NUCLEOTIDE SEQUENCE [LARGE SCALE GENOMIC DNA]</scope>
    <source>
        <strain evidence="3">CBS 516.65</strain>
    </source>
</reference>
<feature type="chain" id="PRO_5013222541" evidence="1">
    <location>
        <begin position="21"/>
        <end position="90"/>
    </location>
</feature>
<name>A0A1L9V6W9_ASPGL</name>
<dbReference type="AlphaFoldDB" id="A0A1L9V6W9"/>